<evidence type="ECO:0000256" key="13">
    <source>
        <dbReference type="ARBA" id="ARBA00048332"/>
    </source>
</evidence>
<feature type="binding site" evidence="15">
    <location>
        <position position="575"/>
    </location>
    <ligand>
        <name>[4Fe-4S] cluster</name>
        <dbReference type="ChEBI" id="CHEBI:49883"/>
        <label>2</label>
    </ligand>
</feature>
<dbReference type="NCBIfam" id="TIGR03336">
    <property type="entry name" value="IOR_alpha"/>
    <property type="match status" value="1"/>
</dbReference>
<dbReference type="Pfam" id="PF02775">
    <property type="entry name" value="TPP_enzyme_C"/>
    <property type="match status" value="1"/>
</dbReference>
<comment type="catalytic activity">
    <reaction evidence="13 14">
        <text>indole-3-pyruvate + 2 oxidized [2Fe-2S]-[ferredoxin] + CoA = (indol-3-yl)acetyl-CoA + 2 reduced [2Fe-2S]-[ferredoxin] + CO2 + H(+)</text>
        <dbReference type="Rhea" id="RHEA:12645"/>
        <dbReference type="Rhea" id="RHEA-COMP:10000"/>
        <dbReference type="Rhea" id="RHEA-COMP:10001"/>
        <dbReference type="ChEBI" id="CHEBI:15378"/>
        <dbReference type="ChEBI" id="CHEBI:16526"/>
        <dbReference type="ChEBI" id="CHEBI:17640"/>
        <dbReference type="ChEBI" id="CHEBI:33737"/>
        <dbReference type="ChEBI" id="CHEBI:33738"/>
        <dbReference type="ChEBI" id="CHEBI:57271"/>
        <dbReference type="ChEBI" id="CHEBI:57287"/>
        <dbReference type="EC" id="1.2.7.8"/>
    </reaction>
</comment>
<dbReference type="InterPro" id="IPR002880">
    <property type="entry name" value="Pyrv_Fd/Flavodoxin_OxRdtase_N"/>
</dbReference>
<dbReference type="Proteomes" id="UP000528322">
    <property type="component" value="Unassembled WGS sequence"/>
</dbReference>
<dbReference type="Gene3D" id="3.30.70.20">
    <property type="match status" value="1"/>
</dbReference>
<comment type="subunit">
    <text evidence="2">Heterodimer of the IorA and IorB subunits.</text>
</comment>
<feature type="binding site" evidence="15">
    <location>
        <position position="572"/>
    </location>
    <ligand>
        <name>[4Fe-4S] cluster</name>
        <dbReference type="ChEBI" id="CHEBI:49883"/>
        <label>2</label>
    </ligand>
</feature>
<dbReference type="EC" id="1.2.7.8" evidence="3 14"/>
<keyword evidence="18" id="KW-1185">Reference proteome</keyword>
<reference evidence="17 18" key="1">
    <citation type="submission" date="2020-08" db="EMBL/GenBank/DDBJ databases">
        <title>Genomic Encyclopedia of Type Strains, Phase IV (KMG-IV): sequencing the most valuable type-strain genomes for metagenomic binning, comparative biology and taxonomic classification.</title>
        <authorList>
            <person name="Goeker M."/>
        </authorList>
    </citation>
    <scope>NUCLEOTIDE SEQUENCE [LARGE SCALE GENOMIC DNA]</scope>
    <source>
        <strain evidence="17 18">DSM 22071</strain>
    </source>
</reference>
<comment type="cofactor">
    <cofactor evidence="14 15">
        <name>[4Fe-4S] cluster</name>
        <dbReference type="ChEBI" id="CHEBI:49883"/>
    </cofactor>
    <text evidence="14 15">Binds 2 [4Fe-4S] clusters. In this family the first cluster has a non-standard and varying [4Fe-4S] binding motif CX(2)CX(2)CX(4-5)CP.</text>
</comment>
<dbReference type="GO" id="GO:0046872">
    <property type="term" value="F:metal ion binding"/>
    <property type="evidence" value="ECO:0007669"/>
    <property type="project" value="UniProtKB-UniRule"/>
</dbReference>
<dbReference type="InterPro" id="IPR017896">
    <property type="entry name" value="4Fe4S_Fe-S-bd"/>
</dbReference>
<organism evidence="17 18">
    <name type="scientific">Desulfurispira natronophila</name>
    <dbReference type="NCBI Taxonomy" id="682562"/>
    <lineage>
        <taxon>Bacteria</taxon>
        <taxon>Pseudomonadati</taxon>
        <taxon>Chrysiogenota</taxon>
        <taxon>Chrysiogenia</taxon>
        <taxon>Chrysiogenales</taxon>
        <taxon>Chrysiogenaceae</taxon>
        <taxon>Desulfurispira</taxon>
    </lineage>
</organism>
<evidence type="ECO:0000256" key="14">
    <source>
        <dbReference type="PIRNR" id="PIRNR006439"/>
    </source>
</evidence>
<keyword evidence="8 14" id="KW-0249">Electron transport</keyword>
<keyword evidence="9 14" id="KW-0560">Oxidoreductase</keyword>
<gene>
    <name evidence="17" type="ORF">HNR37_001597</name>
</gene>
<dbReference type="Gene3D" id="3.40.50.970">
    <property type="match status" value="2"/>
</dbReference>
<dbReference type="InterPro" id="IPR029061">
    <property type="entry name" value="THDP-binding"/>
</dbReference>
<evidence type="ECO:0000256" key="4">
    <source>
        <dbReference type="ARBA" id="ARBA00017710"/>
    </source>
</evidence>
<feature type="binding site" evidence="15">
    <location>
        <position position="545"/>
    </location>
    <ligand>
        <name>[4Fe-4S] cluster</name>
        <dbReference type="ChEBI" id="CHEBI:49883"/>
        <label>1</label>
    </ligand>
</feature>
<accession>A0A7W7Y545</accession>
<evidence type="ECO:0000256" key="9">
    <source>
        <dbReference type="ARBA" id="ARBA00023002"/>
    </source>
</evidence>
<dbReference type="PROSITE" id="PS00198">
    <property type="entry name" value="4FE4S_FER_1"/>
    <property type="match status" value="1"/>
</dbReference>
<dbReference type="InterPro" id="IPR017721">
    <property type="entry name" value="IorA"/>
</dbReference>
<dbReference type="SUPFAM" id="SSF52922">
    <property type="entry name" value="TK C-terminal domain-like"/>
    <property type="match status" value="1"/>
</dbReference>
<dbReference type="GO" id="GO:0044281">
    <property type="term" value="P:small molecule metabolic process"/>
    <property type="evidence" value="ECO:0007669"/>
    <property type="project" value="UniProtKB-ARBA"/>
</dbReference>
<dbReference type="Pfam" id="PF01855">
    <property type="entry name" value="POR_N"/>
    <property type="match status" value="1"/>
</dbReference>
<dbReference type="SUPFAM" id="SSF52518">
    <property type="entry name" value="Thiamin diphosphate-binding fold (THDP-binding)"/>
    <property type="match status" value="2"/>
</dbReference>
<evidence type="ECO:0000256" key="2">
    <source>
        <dbReference type="ARBA" id="ARBA00011238"/>
    </source>
</evidence>
<keyword evidence="7 14" id="KW-0479">Metal-binding</keyword>
<proteinExistence type="predicted"/>
<feature type="binding site" evidence="15">
    <location>
        <position position="542"/>
    </location>
    <ligand>
        <name>[4Fe-4S] cluster</name>
        <dbReference type="ChEBI" id="CHEBI:49883"/>
        <label>1</label>
    </ligand>
</feature>
<evidence type="ECO:0000256" key="5">
    <source>
        <dbReference type="ARBA" id="ARBA00022448"/>
    </source>
</evidence>
<evidence type="ECO:0000256" key="8">
    <source>
        <dbReference type="ARBA" id="ARBA00022982"/>
    </source>
</evidence>
<keyword evidence="5 14" id="KW-0813">Transport</keyword>
<comment type="caution">
    <text evidence="17">The sequence shown here is derived from an EMBL/GenBank/DDBJ whole genome shotgun (WGS) entry which is preliminary data.</text>
</comment>
<dbReference type="CDD" id="cd02008">
    <property type="entry name" value="TPP_IOR_alpha"/>
    <property type="match status" value="1"/>
</dbReference>
<dbReference type="PIRSF" id="PIRSF006439">
    <property type="entry name" value="Indolepyruvate_ferr_oxidored"/>
    <property type="match status" value="1"/>
</dbReference>
<dbReference type="PANTHER" id="PTHR43710">
    <property type="entry name" value="2-HYDROXYACYL-COA LYASE"/>
    <property type="match status" value="1"/>
</dbReference>
<evidence type="ECO:0000256" key="10">
    <source>
        <dbReference type="ARBA" id="ARBA00023004"/>
    </source>
</evidence>
<evidence type="ECO:0000256" key="15">
    <source>
        <dbReference type="PIRSR" id="PIRSR006439-50"/>
    </source>
</evidence>
<evidence type="ECO:0000256" key="7">
    <source>
        <dbReference type="ARBA" id="ARBA00022723"/>
    </source>
</evidence>
<dbReference type="EMBL" id="JACHID010000009">
    <property type="protein sequence ID" value="MBB5022265.1"/>
    <property type="molecule type" value="Genomic_DNA"/>
</dbReference>
<keyword evidence="6 14" id="KW-0004">4Fe-4S</keyword>
<feature type="domain" description="4Fe-4S ferredoxin-type" evidence="16">
    <location>
        <begin position="563"/>
        <end position="592"/>
    </location>
</feature>
<protein>
    <recommendedName>
        <fullName evidence="4 14">Indolepyruvate oxidoreductase subunit IorA</fullName>
        <shortName evidence="14">IOR</shortName>
        <ecNumber evidence="3 14">1.2.7.8</ecNumber>
    </recommendedName>
    <alternativeName>
        <fullName evidence="12 14">Indolepyruvate ferredoxin oxidoreductase subunit alpha</fullName>
    </alternativeName>
</protein>
<sequence>MTEQNQASTPSTRLLSGNEAIALAARDAGVSLAAGYPGTPSTEILENIAKEGSLYCEWAPNEKVALEVCIGASFTGARTLCTTKHVGLNVAADPLFTAAYTGVRGGLVIICADDPGMHSSQNEQDNRHYARAAKILMLEPADANEAYHFTRAAFELSERFDIPVLVRTTTRINHGKGVVQLQPAENISHRTFDTQRDPQKLVMIPAFARMRHEILEASLERMATYASDCDLNTTTRNGSKVGVITSGVSYAYVREVVPADWSILKLGFTHPLPETLISDFCCSVDEVVVVEELDPYLEDTVRRLGFACKGKELFGRTGELNPDIIAKGLGLDHRASDVPAKQLPPRPPVLCPGCPHRGPFTVLKKLDVFVSGDIGCYTLGVNKPLDSIHACVCMGASIGMAHGMDRVLSPEQRRKVVAVIGDSTFLHTGINALVNMVYNRSTSTVFILDNSITAMTGQQGNPGFGPTLMGEPTANVNMEELCRAMGVKHVYKADAFDTVSLETLARREVNRDELSVIIVERECILAFKDIVKPALEVNQSTCIGCRACLKVGCPALIWHEQNRKVSIDPTLCTGCNICVPECPVDAIITPKKS</sequence>
<evidence type="ECO:0000259" key="16">
    <source>
        <dbReference type="PROSITE" id="PS51379"/>
    </source>
</evidence>
<dbReference type="PROSITE" id="PS51379">
    <property type="entry name" value="4FE4S_FER_2"/>
    <property type="match status" value="2"/>
</dbReference>
<dbReference type="Pfam" id="PF00037">
    <property type="entry name" value="Fer4"/>
    <property type="match status" value="1"/>
</dbReference>
<evidence type="ECO:0000256" key="1">
    <source>
        <dbReference type="ARBA" id="ARBA00002995"/>
    </source>
</evidence>
<keyword evidence="11 14" id="KW-0411">Iron-sulfur</keyword>
<feature type="domain" description="4Fe-4S ferredoxin-type" evidence="16">
    <location>
        <begin position="533"/>
        <end position="561"/>
    </location>
</feature>
<dbReference type="AlphaFoldDB" id="A0A7W7Y545"/>
<dbReference type="InterPro" id="IPR045025">
    <property type="entry name" value="HACL1-like"/>
</dbReference>
<dbReference type="GO" id="GO:0030976">
    <property type="term" value="F:thiamine pyrophosphate binding"/>
    <property type="evidence" value="ECO:0007669"/>
    <property type="project" value="InterPro"/>
</dbReference>
<feature type="binding site" evidence="15">
    <location>
        <position position="582"/>
    </location>
    <ligand>
        <name>[4Fe-4S] cluster</name>
        <dbReference type="ChEBI" id="CHEBI:49883"/>
        <label>1</label>
    </ligand>
</feature>
<feature type="binding site" evidence="15">
    <location>
        <position position="578"/>
    </location>
    <ligand>
        <name>[4Fe-4S] cluster</name>
        <dbReference type="ChEBI" id="CHEBI:49883"/>
        <label>2</label>
    </ligand>
</feature>
<feature type="binding site" evidence="15">
    <location>
        <position position="553"/>
    </location>
    <ligand>
        <name>[4Fe-4S] cluster</name>
        <dbReference type="ChEBI" id="CHEBI:49883"/>
        <label>2</label>
    </ligand>
</feature>
<evidence type="ECO:0000313" key="17">
    <source>
        <dbReference type="EMBL" id="MBB5022265.1"/>
    </source>
</evidence>
<dbReference type="RefSeq" id="WP_183732460.1">
    <property type="nucleotide sequence ID" value="NZ_JACHID010000009.1"/>
</dbReference>
<dbReference type="InterPro" id="IPR009014">
    <property type="entry name" value="Transketo_C/PFOR_II"/>
</dbReference>
<dbReference type="FunFam" id="3.40.50.970:FF:000039">
    <property type="entry name" value="Indolepyruvate oxidoreductase subunit IorA"/>
    <property type="match status" value="1"/>
</dbReference>
<name>A0A7W7Y545_9BACT</name>
<keyword evidence="17" id="KW-0670">Pyruvate</keyword>
<evidence type="ECO:0000256" key="11">
    <source>
        <dbReference type="ARBA" id="ARBA00023014"/>
    </source>
</evidence>
<evidence type="ECO:0000313" key="18">
    <source>
        <dbReference type="Proteomes" id="UP000528322"/>
    </source>
</evidence>
<dbReference type="InterPro" id="IPR017900">
    <property type="entry name" value="4Fe4S_Fe_S_CS"/>
</dbReference>
<dbReference type="InterPro" id="IPR011766">
    <property type="entry name" value="TPP_enzyme_TPP-bd"/>
</dbReference>
<evidence type="ECO:0000256" key="6">
    <source>
        <dbReference type="ARBA" id="ARBA00022485"/>
    </source>
</evidence>
<evidence type="ECO:0000256" key="3">
    <source>
        <dbReference type="ARBA" id="ARBA00012812"/>
    </source>
</evidence>
<dbReference type="PANTHER" id="PTHR43710:SF5">
    <property type="entry name" value="INDOLEPYRUVATE FERREDOXIN OXIDOREDUCTASE ALPHA SUBUNIT"/>
    <property type="match status" value="1"/>
</dbReference>
<comment type="function">
    <text evidence="1 14">Catalyzes the ferredoxin-dependent oxidative decarboxylation of arylpyruvates.</text>
</comment>
<feature type="binding site" evidence="15">
    <location>
        <position position="548"/>
    </location>
    <ligand>
        <name>[4Fe-4S] cluster</name>
        <dbReference type="ChEBI" id="CHEBI:49883"/>
        <label>1</label>
    </ligand>
</feature>
<dbReference type="CDD" id="cd07034">
    <property type="entry name" value="TPP_PYR_PFOR_IOR-alpha_like"/>
    <property type="match status" value="1"/>
</dbReference>
<dbReference type="GO" id="GO:0043805">
    <property type="term" value="F:indolepyruvate ferredoxin oxidoreductase activity"/>
    <property type="evidence" value="ECO:0007669"/>
    <property type="project" value="UniProtKB-UniRule"/>
</dbReference>
<dbReference type="GO" id="GO:0051539">
    <property type="term" value="F:4 iron, 4 sulfur cluster binding"/>
    <property type="evidence" value="ECO:0007669"/>
    <property type="project" value="UniProtKB-UniRule"/>
</dbReference>
<keyword evidence="10 14" id="KW-0408">Iron</keyword>
<evidence type="ECO:0000256" key="12">
    <source>
        <dbReference type="ARBA" id="ARBA00030514"/>
    </source>
</evidence>